<accession>A0A8X6IEH1</accession>
<reference evidence="2" key="1">
    <citation type="submission" date="2020-08" db="EMBL/GenBank/DDBJ databases">
        <title>Multicomponent nature underlies the extraordinary mechanical properties of spider dragline silk.</title>
        <authorList>
            <person name="Kono N."/>
            <person name="Nakamura H."/>
            <person name="Mori M."/>
            <person name="Yoshida Y."/>
            <person name="Ohtoshi R."/>
            <person name="Malay A.D."/>
            <person name="Moran D.A.P."/>
            <person name="Tomita M."/>
            <person name="Numata K."/>
            <person name="Arakawa K."/>
        </authorList>
    </citation>
    <scope>NUCLEOTIDE SEQUENCE</scope>
</reference>
<dbReference type="EMBL" id="BMAV01025574">
    <property type="protein sequence ID" value="GFS42656.1"/>
    <property type="molecule type" value="Genomic_DNA"/>
</dbReference>
<evidence type="ECO:0000256" key="1">
    <source>
        <dbReference type="SAM" id="MobiDB-lite"/>
    </source>
</evidence>
<proteinExistence type="predicted"/>
<gene>
    <name evidence="2" type="primary">NCL1_42269</name>
    <name evidence="2" type="ORF">TNIN_319801</name>
</gene>
<keyword evidence="3" id="KW-1185">Reference proteome</keyword>
<sequence>MIRKALFWYKRFQGSVPGQIQHFQPQRSQLFLAASCLQSWRHADYVFSPPTMRCSRGHSPGSHEELPISGERQQRGPTSCPPGMSLFHVGHKVIITHTPTAWDNKSIDLIDTIPFVDAERGPVYSVFRTARKKVAVAEDPMSLLQSSIEEAQRNYDQGDVARYMLSQPIQQAQCHVRNPGDPSPAWPLHPPRRPNACVPEQRIRVHQLQGVQLVTYMIYENGRRAPPLVVSTWSFLLINLFPHHQRHRVR</sequence>
<feature type="region of interest" description="Disordered" evidence="1">
    <location>
        <begin position="53"/>
        <end position="79"/>
    </location>
</feature>
<organism evidence="2 3">
    <name type="scientific">Trichonephila inaurata madagascariensis</name>
    <dbReference type="NCBI Taxonomy" id="2747483"/>
    <lineage>
        <taxon>Eukaryota</taxon>
        <taxon>Metazoa</taxon>
        <taxon>Ecdysozoa</taxon>
        <taxon>Arthropoda</taxon>
        <taxon>Chelicerata</taxon>
        <taxon>Arachnida</taxon>
        <taxon>Araneae</taxon>
        <taxon>Araneomorphae</taxon>
        <taxon>Entelegynae</taxon>
        <taxon>Araneoidea</taxon>
        <taxon>Nephilidae</taxon>
        <taxon>Trichonephila</taxon>
        <taxon>Trichonephila inaurata</taxon>
    </lineage>
</organism>
<dbReference type="OrthoDB" id="10498096at2759"/>
<dbReference type="AlphaFoldDB" id="A0A8X6IEH1"/>
<dbReference type="Proteomes" id="UP000886998">
    <property type="component" value="Unassembled WGS sequence"/>
</dbReference>
<evidence type="ECO:0000313" key="2">
    <source>
        <dbReference type="EMBL" id="GFS42656.1"/>
    </source>
</evidence>
<name>A0A8X6IEH1_9ARAC</name>
<protein>
    <submittedName>
        <fullName evidence="2">Uncharacterized protein</fullName>
    </submittedName>
</protein>
<comment type="caution">
    <text evidence="2">The sequence shown here is derived from an EMBL/GenBank/DDBJ whole genome shotgun (WGS) entry which is preliminary data.</text>
</comment>
<evidence type="ECO:0000313" key="3">
    <source>
        <dbReference type="Proteomes" id="UP000886998"/>
    </source>
</evidence>